<keyword evidence="2" id="KW-0808">Transferase</keyword>
<protein>
    <submittedName>
        <fullName evidence="2">Glycosyltransferase involved in cell wall biosynthesis</fullName>
    </submittedName>
</protein>
<feature type="domain" description="Glycosyltransferase subfamily 4-like N-terminal" evidence="1">
    <location>
        <begin position="14"/>
        <end position="164"/>
    </location>
</feature>
<reference evidence="2 3" key="1">
    <citation type="submission" date="2018-04" db="EMBL/GenBank/DDBJ databases">
        <title>Genomic Encyclopedia of Archaeal and Bacterial Type Strains, Phase II (KMG-II): from individual species to whole genera.</title>
        <authorList>
            <person name="Goeker M."/>
        </authorList>
    </citation>
    <scope>NUCLEOTIDE SEQUENCE [LARGE SCALE GENOMIC DNA]</scope>
    <source>
        <strain evidence="2 3">DSM 28823</strain>
    </source>
</reference>
<dbReference type="Pfam" id="PF13439">
    <property type="entry name" value="Glyco_transf_4"/>
    <property type="match status" value="1"/>
</dbReference>
<sequence>MKIVLIGAAHPYRGGLASYNERLAKELQKQGHDVHICTFTVQYPSFLFPGKTQYSAEPAPEGLSIERCVNSVNPINWMTVGRRIAKMEPDLVLVKYWLPLMGPCFGTILRQIRRRSRAKIITIVDNMIPHEPRPGDIPFTRYFARAVDGFVAMSKTVLADIDQFDQTKARMLSPHPIFDNFGAAEAREKALEQLKLDPHYRYVLFFGLIRGYKGLDLALEAFRDQRLKERGIRLIVAGEHYGDRKVYDEIIARYALSDLIVEFPRFIQDSEVTHFFSAADLVVQPYKSATQSGVTQIAYHFNKPMVVTNVGGLPEMCPHGRVGYVVETNAGEIANAIVQFFEQGKGPEMAANIRDEKKRYSWAILAENILKLTQTIQK</sequence>
<dbReference type="Pfam" id="PF13692">
    <property type="entry name" value="Glyco_trans_1_4"/>
    <property type="match status" value="1"/>
</dbReference>
<dbReference type="GO" id="GO:0016757">
    <property type="term" value="F:glycosyltransferase activity"/>
    <property type="evidence" value="ECO:0007669"/>
    <property type="project" value="UniProtKB-ARBA"/>
</dbReference>
<dbReference type="Gene3D" id="3.40.50.2000">
    <property type="entry name" value="Glycogen Phosphorylase B"/>
    <property type="match status" value="2"/>
</dbReference>
<evidence type="ECO:0000259" key="1">
    <source>
        <dbReference type="Pfam" id="PF13439"/>
    </source>
</evidence>
<dbReference type="PANTHER" id="PTHR12526">
    <property type="entry name" value="GLYCOSYLTRANSFERASE"/>
    <property type="match status" value="1"/>
</dbReference>
<evidence type="ECO:0000313" key="2">
    <source>
        <dbReference type="EMBL" id="PTN10493.1"/>
    </source>
</evidence>
<dbReference type="RefSeq" id="WP_107820594.1">
    <property type="nucleotide sequence ID" value="NZ_OY782574.1"/>
</dbReference>
<evidence type="ECO:0000313" key="3">
    <source>
        <dbReference type="Proteomes" id="UP000243525"/>
    </source>
</evidence>
<dbReference type="EMBL" id="QAAD01000001">
    <property type="protein sequence ID" value="PTN10493.1"/>
    <property type="molecule type" value="Genomic_DNA"/>
</dbReference>
<accession>A0A2T5C6B2</accession>
<name>A0A2T5C6B2_9BACT</name>
<dbReference type="Proteomes" id="UP000243525">
    <property type="component" value="Unassembled WGS sequence"/>
</dbReference>
<keyword evidence="3" id="KW-1185">Reference proteome</keyword>
<dbReference type="InterPro" id="IPR028098">
    <property type="entry name" value="Glyco_trans_4-like_N"/>
</dbReference>
<dbReference type="SUPFAM" id="SSF53756">
    <property type="entry name" value="UDP-Glycosyltransferase/glycogen phosphorylase"/>
    <property type="match status" value="1"/>
</dbReference>
<dbReference type="AlphaFoldDB" id="A0A2T5C6B2"/>
<gene>
    <name evidence="2" type="ORF">C8N47_101142</name>
</gene>
<dbReference type="OrthoDB" id="9771846at2"/>
<comment type="caution">
    <text evidence="2">The sequence shown here is derived from an EMBL/GenBank/DDBJ whole genome shotgun (WGS) entry which is preliminary data.</text>
</comment>
<organism evidence="2 3">
    <name type="scientific">Mangrovibacterium marinum</name>
    <dbReference type="NCBI Taxonomy" id="1639118"/>
    <lineage>
        <taxon>Bacteria</taxon>
        <taxon>Pseudomonadati</taxon>
        <taxon>Bacteroidota</taxon>
        <taxon>Bacteroidia</taxon>
        <taxon>Marinilabiliales</taxon>
        <taxon>Prolixibacteraceae</taxon>
        <taxon>Mangrovibacterium</taxon>
    </lineage>
</organism>
<proteinExistence type="predicted"/>